<dbReference type="InterPro" id="IPR050491">
    <property type="entry name" value="AmpC-like"/>
</dbReference>
<dbReference type="SMART" id="SM00028">
    <property type="entry name" value="TPR"/>
    <property type="match status" value="1"/>
</dbReference>
<dbReference type="InterPro" id="IPR011990">
    <property type="entry name" value="TPR-like_helical_dom_sf"/>
</dbReference>
<feature type="chain" id="PRO_5023050971" evidence="4">
    <location>
        <begin position="21"/>
        <end position="478"/>
    </location>
</feature>
<dbReference type="InterPro" id="IPR001466">
    <property type="entry name" value="Beta-lactam-related"/>
</dbReference>
<reference evidence="6 7" key="1">
    <citation type="submission" date="2019-06" db="EMBL/GenBank/DDBJ databases">
        <title>Thermomonas aquatica sp. nov., isolated from an industrial wastewater treatment plant.</title>
        <authorList>
            <person name="Jeon J.H."/>
            <person name="Park D.-S."/>
        </authorList>
    </citation>
    <scope>NUCLEOTIDE SEQUENCE [LARGE SCALE GENOMIC DNA]</scope>
    <source>
        <strain evidence="6 7">SY21</strain>
    </source>
</reference>
<sequence>MKSLPLALATLLAISSPLFAGEGAVRVQDIDALVARHAALDMFSGSVIVADHGKVAYAGAYGQANKDHRIPNRLDTSYNIGSVGKIFTAVAIMQLAEAGKLRLDDTLAKYLPDYPFPEKDAITIRQLLNHSSGLGDYMEQDDYKRRMREIHTIADILPLIYAQKPLFPPGERFGYSNSGMVVLGAIVEKVSGLSYPDYLQRHIFGPAGMRDSHLAQEDDLLANRAIGYLPNPEGGYRANLREIMPASADGGLHTTAPDLLRFDQAIGGNVLLRADSRQQMLTPTGPVPFYASGWFTKRVDGHLAVGHGGGAPGINAEFRRYPDDGVTVIVLSNYDMGATPLAEDIEKSLFGLPYTLPTQVDADYARAEQFIEQGHAPAALAILDRLAGGEQPHLPALYAGAKLRIGGKVELEQAVTALTRYIELAAADAQPSRAAAWWRKGNAYELIGKTAEARKSYEAALRLDPDDEQVRKSLQQLH</sequence>
<dbReference type="PANTHER" id="PTHR46825">
    <property type="entry name" value="D-ALANYL-D-ALANINE-CARBOXYPEPTIDASE/ENDOPEPTIDASE AMPH"/>
    <property type="match status" value="1"/>
</dbReference>
<dbReference type="SUPFAM" id="SSF56601">
    <property type="entry name" value="beta-lactamase/transpeptidase-like"/>
    <property type="match status" value="1"/>
</dbReference>
<dbReference type="RefSeq" id="WP_139715143.1">
    <property type="nucleotide sequence ID" value="NZ_CP040871.1"/>
</dbReference>
<evidence type="ECO:0000256" key="2">
    <source>
        <dbReference type="ARBA" id="ARBA00022803"/>
    </source>
</evidence>
<dbReference type="EMBL" id="CP040871">
    <property type="protein sequence ID" value="QDA56215.1"/>
    <property type="molecule type" value="Genomic_DNA"/>
</dbReference>
<organism evidence="6 7">
    <name type="scientific">Thermomonas aquatica</name>
    <dbReference type="NCBI Taxonomy" id="2202149"/>
    <lineage>
        <taxon>Bacteria</taxon>
        <taxon>Pseudomonadati</taxon>
        <taxon>Pseudomonadota</taxon>
        <taxon>Gammaproteobacteria</taxon>
        <taxon>Lysobacterales</taxon>
        <taxon>Lysobacteraceae</taxon>
        <taxon>Thermomonas</taxon>
    </lineage>
</organism>
<proteinExistence type="predicted"/>
<accession>A0A5B7ZNF0</accession>
<dbReference type="PANTHER" id="PTHR46825:SF9">
    <property type="entry name" value="BETA-LACTAMASE-RELATED DOMAIN-CONTAINING PROTEIN"/>
    <property type="match status" value="1"/>
</dbReference>
<feature type="signal peptide" evidence="4">
    <location>
        <begin position="1"/>
        <end position="20"/>
    </location>
</feature>
<dbReference type="Gene3D" id="3.40.710.10">
    <property type="entry name" value="DD-peptidase/beta-lactamase superfamily"/>
    <property type="match status" value="1"/>
</dbReference>
<evidence type="ECO:0000256" key="4">
    <source>
        <dbReference type="SAM" id="SignalP"/>
    </source>
</evidence>
<dbReference type="Gene3D" id="1.25.40.10">
    <property type="entry name" value="Tetratricopeptide repeat domain"/>
    <property type="match status" value="1"/>
</dbReference>
<name>A0A5B7ZNF0_9GAMM</name>
<feature type="domain" description="Beta-lactamase-related" evidence="5">
    <location>
        <begin position="33"/>
        <end position="341"/>
    </location>
</feature>
<dbReference type="InterPro" id="IPR013105">
    <property type="entry name" value="TPR_2"/>
</dbReference>
<evidence type="ECO:0000256" key="3">
    <source>
        <dbReference type="PROSITE-ProRule" id="PRU00339"/>
    </source>
</evidence>
<evidence type="ECO:0000313" key="6">
    <source>
        <dbReference type="EMBL" id="QDA56215.1"/>
    </source>
</evidence>
<evidence type="ECO:0000313" key="7">
    <source>
        <dbReference type="Proteomes" id="UP000308149"/>
    </source>
</evidence>
<keyword evidence="1" id="KW-0677">Repeat</keyword>
<dbReference type="PROSITE" id="PS50005">
    <property type="entry name" value="TPR"/>
    <property type="match status" value="1"/>
</dbReference>
<dbReference type="InterPro" id="IPR019734">
    <property type="entry name" value="TPR_rpt"/>
</dbReference>
<dbReference type="Pfam" id="PF07719">
    <property type="entry name" value="TPR_2"/>
    <property type="match status" value="1"/>
</dbReference>
<keyword evidence="7" id="KW-1185">Reference proteome</keyword>
<dbReference type="PROSITE" id="PS50293">
    <property type="entry name" value="TPR_REGION"/>
    <property type="match status" value="1"/>
</dbReference>
<gene>
    <name evidence="6" type="ORF">FHQ07_02215</name>
</gene>
<keyword evidence="4" id="KW-0732">Signal</keyword>
<dbReference type="InterPro" id="IPR012338">
    <property type="entry name" value="Beta-lactam/transpept-like"/>
</dbReference>
<dbReference type="SUPFAM" id="SSF48452">
    <property type="entry name" value="TPR-like"/>
    <property type="match status" value="1"/>
</dbReference>
<dbReference type="Proteomes" id="UP000308149">
    <property type="component" value="Chromosome"/>
</dbReference>
<dbReference type="Pfam" id="PF00144">
    <property type="entry name" value="Beta-lactamase"/>
    <property type="match status" value="1"/>
</dbReference>
<dbReference type="KEGG" id="thes:FHQ07_02215"/>
<protein>
    <submittedName>
        <fullName evidence="6">Tetratricopeptide repeat protein</fullName>
    </submittedName>
</protein>
<dbReference type="OrthoDB" id="9799367at2"/>
<feature type="repeat" description="TPR" evidence="3">
    <location>
        <begin position="434"/>
        <end position="467"/>
    </location>
</feature>
<evidence type="ECO:0000256" key="1">
    <source>
        <dbReference type="ARBA" id="ARBA00022737"/>
    </source>
</evidence>
<keyword evidence="2 3" id="KW-0802">TPR repeat</keyword>
<evidence type="ECO:0000259" key="5">
    <source>
        <dbReference type="Pfam" id="PF00144"/>
    </source>
</evidence>
<dbReference type="AlphaFoldDB" id="A0A5B7ZNF0"/>